<dbReference type="SMART" id="SM00855">
    <property type="entry name" value="PGAM"/>
    <property type="match status" value="1"/>
</dbReference>
<accession>A0A2M9ZAH5</accession>
<dbReference type="SUPFAM" id="SSF53254">
    <property type="entry name" value="Phosphoglycerate mutase-like"/>
    <property type="match status" value="1"/>
</dbReference>
<dbReference type="EMBL" id="NPDT01000005">
    <property type="protein sequence ID" value="PJZ65451.1"/>
    <property type="molecule type" value="Genomic_DNA"/>
</dbReference>
<dbReference type="CDD" id="cd07040">
    <property type="entry name" value="HP"/>
    <property type="match status" value="1"/>
</dbReference>
<organism evidence="2 3">
    <name type="scientific">Leptospira wolffii</name>
    <dbReference type="NCBI Taxonomy" id="409998"/>
    <lineage>
        <taxon>Bacteria</taxon>
        <taxon>Pseudomonadati</taxon>
        <taxon>Spirochaetota</taxon>
        <taxon>Spirochaetia</taxon>
        <taxon>Leptospirales</taxon>
        <taxon>Leptospiraceae</taxon>
        <taxon>Leptospira</taxon>
    </lineage>
</organism>
<dbReference type="Proteomes" id="UP000231912">
    <property type="component" value="Unassembled WGS sequence"/>
</dbReference>
<keyword evidence="1" id="KW-0378">Hydrolase</keyword>
<name>A0A2M9ZAH5_9LEPT</name>
<evidence type="ECO:0000313" key="3">
    <source>
        <dbReference type="Proteomes" id="UP000231912"/>
    </source>
</evidence>
<gene>
    <name evidence="2" type="ORF">CH371_13770</name>
</gene>
<dbReference type="RefSeq" id="WP_100759405.1">
    <property type="nucleotide sequence ID" value="NZ_NPDT01000005.1"/>
</dbReference>
<dbReference type="PANTHER" id="PTHR20935:SF0">
    <property type="entry name" value="SERINE_THREONINE-PROTEIN PHOSPHATASE PGAM5, MITOCHONDRIAL"/>
    <property type="match status" value="1"/>
</dbReference>
<sequence>MSVIHLIRHGQANSQGENYDMLTPKGKEQAFLLGRYMAENQDFPDRILIGSLRRHRETAESFLEGVKSADSGRSYSLSKLSIEDSDWNEFSAELWKSYAKYLATVRPEFADTLATFSKIRLKGGIRSAAIFFKLTEEILEFWKKGEYVPEGIETYSDFEYRIERAHDRYFLPSSSERTFIFTSGTPISLLLRKILKQDTNVFTWMPLIWNTSVSTFRWMRGGFLPVTLNALPHIPEKKSRTLY</sequence>
<dbReference type="Gene3D" id="3.40.50.1240">
    <property type="entry name" value="Phosphoglycerate mutase-like"/>
    <property type="match status" value="1"/>
</dbReference>
<dbReference type="PANTHER" id="PTHR20935">
    <property type="entry name" value="PHOSPHOGLYCERATE MUTASE-RELATED"/>
    <property type="match status" value="1"/>
</dbReference>
<proteinExistence type="predicted"/>
<dbReference type="GO" id="GO:0016787">
    <property type="term" value="F:hydrolase activity"/>
    <property type="evidence" value="ECO:0007669"/>
    <property type="project" value="UniProtKB-KW"/>
</dbReference>
<comment type="caution">
    <text evidence="2">The sequence shown here is derived from an EMBL/GenBank/DDBJ whole genome shotgun (WGS) entry which is preliminary data.</text>
</comment>
<dbReference type="InterPro" id="IPR051021">
    <property type="entry name" value="Mito_Ser/Thr_phosphatase"/>
</dbReference>
<reference evidence="2 3" key="1">
    <citation type="submission" date="2017-07" db="EMBL/GenBank/DDBJ databases">
        <title>Leptospira spp. isolated from tropical soils.</title>
        <authorList>
            <person name="Thibeaux R."/>
            <person name="Iraola G."/>
            <person name="Ferres I."/>
            <person name="Bierque E."/>
            <person name="Girault D."/>
            <person name="Soupe-Gilbert M.-E."/>
            <person name="Picardeau M."/>
            <person name="Goarant C."/>
        </authorList>
    </citation>
    <scope>NUCLEOTIDE SEQUENCE [LARGE SCALE GENOMIC DNA]</scope>
    <source>
        <strain evidence="2 3">FH2-C-A2</strain>
    </source>
</reference>
<dbReference type="InterPro" id="IPR029033">
    <property type="entry name" value="His_PPase_superfam"/>
</dbReference>
<dbReference type="AlphaFoldDB" id="A0A2M9ZAH5"/>
<dbReference type="InterPro" id="IPR013078">
    <property type="entry name" value="His_Pase_superF_clade-1"/>
</dbReference>
<evidence type="ECO:0000313" key="2">
    <source>
        <dbReference type="EMBL" id="PJZ65451.1"/>
    </source>
</evidence>
<protein>
    <submittedName>
        <fullName evidence="2">Histidine phosphatase family protein</fullName>
    </submittedName>
</protein>
<evidence type="ECO:0000256" key="1">
    <source>
        <dbReference type="ARBA" id="ARBA00022801"/>
    </source>
</evidence>
<dbReference type="Pfam" id="PF00300">
    <property type="entry name" value="His_Phos_1"/>
    <property type="match status" value="2"/>
</dbReference>